<proteinExistence type="predicted"/>
<evidence type="ECO:0000313" key="1">
    <source>
        <dbReference type="EMBL" id="MFB6489747.1"/>
    </source>
</evidence>
<comment type="caution">
    <text evidence="1">The sequence shown here is derived from an EMBL/GenBank/DDBJ whole genome shotgun (WGS) entry which is preliminary data.</text>
</comment>
<sequence>MATGVLIEGGRVLMVPHEKLGVYLPPGGHVEPNETPSEAVVREFREETGLLVRPVGPRLGISSGDVEEEPLPVAILLETVRYPDEVHIHYDLVFLVERVGGSQNAGEWFDVSSIDSVKTYDNVKSIIKAIVYNMRR</sequence>
<dbReference type="EMBL" id="JZWT02000002">
    <property type="protein sequence ID" value="MFB6489747.1"/>
    <property type="molecule type" value="Genomic_DNA"/>
</dbReference>
<gene>
    <name evidence="1" type="ORF">TU35_000630</name>
</gene>
<protein>
    <submittedName>
        <fullName evidence="1">NUDIX hydrolase</fullName>
    </submittedName>
</protein>
<evidence type="ECO:0000313" key="2">
    <source>
        <dbReference type="Proteomes" id="UP000033636"/>
    </source>
</evidence>
<organism evidence="1 2">
    <name type="scientific">Thermoproteus sp. AZ2</name>
    <dbReference type="NCBI Taxonomy" id="1609232"/>
    <lineage>
        <taxon>Archaea</taxon>
        <taxon>Thermoproteota</taxon>
        <taxon>Thermoprotei</taxon>
        <taxon>Thermoproteales</taxon>
        <taxon>Thermoproteaceae</taxon>
        <taxon>Thermoproteus</taxon>
    </lineage>
</organism>
<name>A0ACC6UY59_9CREN</name>
<dbReference type="Proteomes" id="UP000033636">
    <property type="component" value="Unassembled WGS sequence"/>
</dbReference>
<keyword evidence="1" id="KW-0378">Hydrolase</keyword>
<accession>A0ACC6UY59</accession>
<reference evidence="1" key="1">
    <citation type="submission" date="2024-07" db="EMBL/GenBank/DDBJ databases">
        <title>Metagenome and Metagenome-Assembled Genomes of Archaea from a hot spring from the geothermal field of Los Azufres, Mexico.</title>
        <authorList>
            <person name="Marin-Paredes R."/>
            <person name="Martinez-Romero E."/>
            <person name="Servin-Garciduenas L.E."/>
        </authorList>
    </citation>
    <scope>NUCLEOTIDE SEQUENCE</scope>
</reference>